<evidence type="ECO:0000313" key="1">
    <source>
        <dbReference type="EMBL" id="BBF64237.1"/>
    </source>
</evidence>
<name>A0A2Z6IHZ5_ACIFI</name>
<accession>A0A2Z6IHZ5</accession>
<evidence type="ECO:0000313" key="2">
    <source>
        <dbReference type="Proteomes" id="UP000280188"/>
    </source>
</evidence>
<protein>
    <submittedName>
        <fullName evidence="1">Uncharacterized protein</fullName>
    </submittedName>
</protein>
<dbReference type="KEGG" id="afj:AFERRID_04550"/>
<keyword evidence="2" id="KW-1185">Reference proteome</keyword>
<sequence>MQTYKIRRISGTRKAGVTMPSVCTLDAALKFDSTESPHCVYNEYVAQRLAQTLHVPIAEGVLTTTGDGPAYASLLVHSPGINLPDVLEPQLDRIAATYPNQVAALVAFDLYIGNGDRARNLKASLVTPHVRLFAAFDHSHALLGAESDPVTSIRKLAVGEPIVRRHPFYGRVQAVYLDTWVKRIAALPDGYVRECCRMGKPFRGVSEEWQRSLADAMMKRKEAFPAIVQRHVSFIGSRP</sequence>
<proteinExistence type="predicted"/>
<dbReference type="AlphaFoldDB" id="A0A2Z6IHZ5"/>
<dbReference type="Proteomes" id="UP000280188">
    <property type="component" value="Chromosome"/>
</dbReference>
<dbReference type="RefSeq" id="WP_126604292.1">
    <property type="nucleotide sequence ID" value="NZ_AP018795.1"/>
</dbReference>
<reference evidence="2" key="1">
    <citation type="journal article" date="2018" name="Microbiol. Resour. Announc.">
        <title>Complete Genome Sequence of Acidithiobacillus ferridurans JCM 18981.</title>
        <authorList>
            <person name="Miyauchi T."/>
            <person name="Kouzuma A."/>
            <person name="Abe T."/>
            <person name="Watanabe K."/>
        </authorList>
    </citation>
    <scope>NUCLEOTIDE SEQUENCE [LARGE SCALE GENOMIC DNA]</scope>
    <source>
        <strain evidence="2">ATCC 33020 / DSM 29468 / JCM 18981 / 11Fe</strain>
    </source>
</reference>
<organism evidence="1 2">
    <name type="scientific">Acidithiobacillus ferridurans</name>
    <dbReference type="NCBI Taxonomy" id="1232575"/>
    <lineage>
        <taxon>Bacteria</taxon>
        <taxon>Pseudomonadati</taxon>
        <taxon>Pseudomonadota</taxon>
        <taxon>Acidithiobacillia</taxon>
        <taxon>Acidithiobacillales</taxon>
        <taxon>Acidithiobacillaceae</taxon>
        <taxon>Acidithiobacillus</taxon>
    </lineage>
</organism>
<gene>
    <name evidence="1" type="ORF">AFERRID_04550</name>
</gene>
<dbReference type="EMBL" id="AP018795">
    <property type="protein sequence ID" value="BBF64237.1"/>
    <property type="molecule type" value="Genomic_DNA"/>
</dbReference>